<dbReference type="RefSeq" id="WP_156713631.1">
    <property type="nucleotide sequence ID" value="NZ_WPHG01000003.1"/>
</dbReference>
<sequence>MQKTTDEQVLEIERLIDAEPEAVFDAWVDPAILITWWGPEGVTTPQAALEVYEGGHWSTTMRTPGGDRVVSGVYRTIDRPRRLVFTWAWTQDDGSRGDETVVEVTFDPARRGTRMRLSQQRFETAENRDNHRLGWSSSFNDLEKLFA</sequence>
<proteinExistence type="inferred from homology"/>
<gene>
    <name evidence="3" type="ORF">GN330_15890</name>
</gene>
<name>A0A844QL03_9HYPH</name>
<accession>A0A844QL03</accession>
<dbReference type="InterPro" id="IPR013538">
    <property type="entry name" value="ASHA1/2-like_C"/>
</dbReference>
<dbReference type="AlphaFoldDB" id="A0A844QL03"/>
<dbReference type="Proteomes" id="UP000463224">
    <property type="component" value="Unassembled WGS sequence"/>
</dbReference>
<protein>
    <submittedName>
        <fullName evidence="3">SRPBCC domain-containing protein</fullName>
    </submittedName>
</protein>
<feature type="domain" description="Activator of Hsp90 ATPase homologue 1/2-like C-terminal" evidence="2">
    <location>
        <begin position="17"/>
        <end position="146"/>
    </location>
</feature>
<evidence type="ECO:0000313" key="3">
    <source>
        <dbReference type="EMBL" id="MVA98728.1"/>
    </source>
</evidence>
<evidence type="ECO:0000256" key="1">
    <source>
        <dbReference type="ARBA" id="ARBA00006817"/>
    </source>
</evidence>
<dbReference type="CDD" id="cd07814">
    <property type="entry name" value="SRPBCC_CalC_Aha1-like"/>
    <property type="match status" value="1"/>
</dbReference>
<comment type="caution">
    <text evidence="3">The sequence shown here is derived from an EMBL/GenBank/DDBJ whole genome shotgun (WGS) entry which is preliminary data.</text>
</comment>
<organism evidence="3 4">
    <name type="scientific">Nitratireductor arenosus</name>
    <dbReference type="NCBI Taxonomy" id="2682096"/>
    <lineage>
        <taxon>Bacteria</taxon>
        <taxon>Pseudomonadati</taxon>
        <taxon>Pseudomonadota</taxon>
        <taxon>Alphaproteobacteria</taxon>
        <taxon>Hyphomicrobiales</taxon>
        <taxon>Phyllobacteriaceae</taxon>
        <taxon>Nitratireductor</taxon>
    </lineage>
</organism>
<dbReference type="Gene3D" id="3.30.530.20">
    <property type="match status" value="1"/>
</dbReference>
<evidence type="ECO:0000313" key="4">
    <source>
        <dbReference type="Proteomes" id="UP000463224"/>
    </source>
</evidence>
<dbReference type="InterPro" id="IPR023393">
    <property type="entry name" value="START-like_dom_sf"/>
</dbReference>
<comment type="similarity">
    <text evidence="1">Belongs to the AHA1 family.</text>
</comment>
<evidence type="ECO:0000259" key="2">
    <source>
        <dbReference type="Pfam" id="PF08327"/>
    </source>
</evidence>
<reference evidence="3 4" key="1">
    <citation type="submission" date="2019-12" db="EMBL/GenBank/DDBJ databases">
        <title>Nitratireductor arenosus sp. nov., Isolated from sea sand, Jeju island, South Korea.</title>
        <authorList>
            <person name="Kim W."/>
        </authorList>
    </citation>
    <scope>NUCLEOTIDE SEQUENCE [LARGE SCALE GENOMIC DNA]</scope>
    <source>
        <strain evidence="3 4">CAU 1489</strain>
    </source>
</reference>
<dbReference type="EMBL" id="WPHG01000003">
    <property type="protein sequence ID" value="MVA98728.1"/>
    <property type="molecule type" value="Genomic_DNA"/>
</dbReference>
<dbReference type="Pfam" id="PF08327">
    <property type="entry name" value="AHSA1"/>
    <property type="match status" value="1"/>
</dbReference>
<dbReference type="SUPFAM" id="SSF55961">
    <property type="entry name" value="Bet v1-like"/>
    <property type="match status" value="1"/>
</dbReference>
<keyword evidence="4" id="KW-1185">Reference proteome</keyword>